<gene>
    <name evidence="2" type="ORF">UFOPK1909_00990</name>
</gene>
<feature type="region of interest" description="Disordered" evidence="1">
    <location>
        <begin position="1"/>
        <end position="43"/>
    </location>
</feature>
<accession>A0A6J6IU17</accession>
<proteinExistence type="predicted"/>
<organism evidence="2">
    <name type="scientific">freshwater metagenome</name>
    <dbReference type="NCBI Taxonomy" id="449393"/>
    <lineage>
        <taxon>unclassified sequences</taxon>
        <taxon>metagenomes</taxon>
        <taxon>ecological metagenomes</taxon>
    </lineage>
</organism>
<protein>
    <submittedName>
        <fullName evidence="2">Unannotated protein</fullName>
    </submittedName>
</protein>
<dbReference type="AlphaFoldDB" id="A0A6J6IU17"/>
<dbReference type="EMBL" id="CAEZVD010000138">
    <property type="protein sequence ID" value="CAB4627915.1"/>
    <property type="molecule type" value="Genomic_DNA"/>
</dbReference>
<evidence type="ECO:0000313" key="2">
    <source>
        <dbReference type="EMBL" id="CAB4627915.1"/>
    </source>
</evidence>
<evidence type="ECO:0000256" key="1">
    <source>
        <dbReference type="SAM" id="MobiDB-lite"/>
    </source>
</evidence>
<reference evidence="2" key="1">
    <citation type="submission" date="2020-05" db="EMBL/GenBank/DDBJ databases">
        <authorList>
            <person name="Chiriac C."/>
            <person name="Salcher M."/>
            <person name="Ghai R."/>
            <person name="Kavagutti S V."/>
        </authorList>
    </citation>
    <scope>NUCLEOTIDE SEQUENCE</scope>
</reference>
<sequence length="43" mass="4551">MAESKNLSLAAMSAGRSESKKNNPLDVPPRITEQGTATCEFVA</sequence>
<name>A0A6J6IU17_9ZZZZ</name>